<dbReference type="EMBL" id="AMQN01033114">
    <property type="status" value="NOT_ANNOTATED_CDS"/>
    <property type="molecule type" value="Genomic_DNA"/>
</dbReference>
<feature type="signal peptide" evidence="1">
    <location>
        <begin position="1"/>
        <end position="15"/>
    </location>
</feature>
<dbReference type="AlphaFoldDB" id="R7T666"/>
<sequence>MKAILLIVLLHSAIAQQSEEDADRRVSQLEVRLGQVEQAMQSSAAISPHEEHQSCDFASSMVRDFNQLHLELRDQDARVMESQLLEMRQIVQSAVDHFSATEKRIATANAATEDRLVSMTDRINDLGNTTTGSLERVTFSDPNKDQYLELLELL</sequence>
<dbReference type="PROSITE" id="PS00018">
    <property type="entry name" value="EF_HAND_1"/>
    <property type="match status" value="1"/>
</dbReference>
<dbReference type="EMBL" id="KB311629">
    <property type="protein sequence ID" value="ELT88900.1"/>
    <property type="molecule type" value="Genomic_DNA"/>
</dbReference>
<organism evidence="2">
    <name type="scientific">Capitella teleta</name>
    <name type="common">Polychaete worm</name>
    <dbReference type="NCBI Taxonomy" id="283909"/>
    <lineage>
        <taxon>Eukaryota</taxon>
        <taxon>Metazoa</taxon>
        <taxon>Spiralia</taxon>
        <taxon>Lophotrochozoa</taxon>
        <taxon>Annelida</taxon>
        <taxon>Polychaeta</taxon>
        <taxon>Sedentaria</taxon>
        <taxon>Scolecida</taxon>
        <taxon>Capitellidae</taxon>
        <taxon>Capitella</taxon>
    </lineage>
</organism>
<feature type="chain" id="PRO_5011951981" evidence="1">
    <location>
        <begin position="16"/>
        <end position="154"/>
    </location>
</feature>
<dbReference type="InterPro" id="IPR018247">
    <property type="entry name" value="EF_Hand_1_Ca_BS"/>
</dbReference>
<reference evidence="2 4" key="2">
    <citation type="journal article" date="2013" name="Nature">
        <title>Insights into bilaterian evolution from three spiralian genomes.</title>
        <authorList>
            <person name="Simakov O."/>
            <person name="Marletaz F."/>
            <person name="Cho S.J."/>
            <person name="Edsinger-Gonzales E."/>
            <person name="Havlak P."/>
            <person name="Hellsten U."/>
            <person name="Kuo D.H."/>
            <person name="Larsson T."/>
            <person name="Lv J."/>
            <person name="Arendt D."/>
            <person name="Savage R."/>
            <person name="Osoegawa K."/>
            <person name="de Jong P."/>
            <person name="Grimwood J."/>
            <person name="Chapman J.A."/>
            <person name="Shapiro H."/>
            <person name="Aerts A."/>
            <person name="Otillar R.P."/>
            <person name="Terry A.Y."/>
            <person name="Boore J.L."/>
            <person name="Grigoriev I.V."/>
            <person name="Lindberg D.R."/>
            <person name="Seaver E.C."/>
            <person name="Weisblat D.A."/>
            <person name="Putnam N.H."/>
            <person name="Rokhsar D.S."/>
        </authorList>
    </citation>
    <scope>NUCLEOTIDE SEQUENCE</scope>
    <source>
        <strain evidence="2 4">I ESC-2004</strain>
    </source>
</reference>
<dbReference type="EnsemblMetazoa" id="CapteT204974">
    <property type="protein sequence ID" value="CapteP204974"/>
    <property type="gene ID" value="CapteG204974"/>
</dbReference>
<name>R7T666_CAPTE</name>
<evidence type="ECO:0000313" key="3">
    <source>
        <dbReference type="EnsemblMetazoa" id="CapteP204974"/>
    </source>
</evidence>
<evidence type="ECO:0000256" key="1">
    <source>
        <dbReference type="SAM" id="SignalP"/>
    </source>
</evidence>
<keyword evidence="1" id="KW-0732">Signal</keyword>
<dbReference type="HOGENOM" id="CLU_085925_0_0_1"/>
<accession>R7T666</accession>
<gene>
    <name evidence="2" type="ORF">CAPTEDRAFT_204974</name>
</gene>
<evidence type="ECO:0000313" key="4">
    <source>
        <dbReference type="Proteomes" id="UP000014760"/>
    </source>
</evidence>
<dbReference type="EMBL" id="AMQN01033115">
    <property type="status" value="NOT_ANNOTATED_CDS"/>
    <property type="molecule type" value="Genomic_DNA"/>
</dbReference>
<reference evidence="4" key="1">
    <citation type="submission" date="2012-12" db="EMBL/GenBank/DDBJ databases">
        <authorList>
            <person name="Hellsten U."/>
            <person name="Grimwood J."/>
            <person name="Chapman J.A."/>
            <person name="Shapiro H."/>
            <person name="Aerts A."/>
            <person name="Otillar R.P."/>
            <person name="Terry A.Y."/>
            <person name="Boore J.L."/>
            <person name="Simakov O."/>
            <person name="Marletaz F."/>
            <person name="Cho S.-J."/>
            <person name="Edsinger-Gonzales E."/>
            <person name="Havlak P."/>
            <person name="Kuo D.-H."/>
            <person name="Larsson T."/>
            <person name="Lv J."/>
            <person name="Arendt D."/>
            <person name="Savage R."/>
            <person name="Osoegawa K."/>
            <person name="de Jong P."/>
            <person name="Lindberg D.R."/>
            <person name="Seaver E.C."/>
            <person name="Weisblat D.A."/>
            <person name="Putnam N.H."/>
            <person name="Grigoriev I.V."/>
            <person name="Rokhsar D.S."/>
        </authorList>
    </citation>
    <scope>NUCLEOTIDE SEQUENCE</scope>
    <source>
        <strain evidence="4">I ESC-2004</strain>
    </source>
</reference>
<protein>
    <submittedName>
        <fullName evidence="2 3">Uncharacterized protein</fullName>
    </submittedName>
</protein>
<dbReference type="Proteomes" id="UP000014760">
    <property type="component" value="Unassembled WGS sequence"/>
</dbReference>
<proteinExistence type="predicted"/>
<reference evidence="3" key="3">
    <citation type="submission" date="2015-06" db="UniProtKB">
        <authorList>
            <consortium name="EnsemblMetazoa"/>
        </authorList>
    </citation>
    <scope>IDENTIFICATION</scope>
</reference>
<evidence type="ECO:0000313" key="2">
    <source>
        <dbReference type="EMBL" id="ELT88900.1"/>
    </source>
</evidence>
<keyword evidence="4" id="KW-1185">Reference proteome</keyword>